<name>A0A433QFC2_9FUNG</name>
<evidence type="ECO:0000313" key="2">
    <source>
        <dbReference type="Proteomes" id="UP000274822"/>
    </source>
</evidence>
<dbReference type="AntiFam" id="ANF00222">
    <property type="entry name" value="Shadow ORF (opposite groL1)"/>
</dbReference>
<protein>
    <submittedName>
        <fullName evidence="1">Uncharacterized protein</fullName>
    </submittedName>
</protein>
<gene>
    <name evidence="1" type="ORF">BC938DRAFT_481794</name>
</gene>
<keyword evidence="2" id="KW-1185">Reference proteome</keyword>
<organism evidence="1 2">
    <name type="scientific">Jimgerdemannia flammicorona</name>
    <dbReference type="NCBI Taxonomy" id="994334"/>
    <lineage>
        <taxon>Eukaryota</taxon>
        <taxon>Fungi</taxon>
        <taxon>Fungi incertae sedis</taxon>
        <taxon>Mucoromycota</taxon>
        <taxon>Mucoromycotina</taxon>
        <taxon>Endogonomycetes</taxon>
        <taxon>Endogonales</taxon>
        <taxon>Endogonaceae</taxon>
        <taxon>Jimgerdemannia</taxon>
    </lineage>
</organism>
<proteinExistence type="predicted"/>
<comment type="caution">
    <text evidence="1">The sequence shown here is derived from an EMBL/GenBank/DDBJ whole genome shotgun (WGS) entry which is preliminary data.</text>
</comment>
<sequence length="89" mass="9122">MGGCNDARVLLQELDDSVDSKLDTAAKIHGVAASSDVLDTLGKDGTSEHGGRGGAVTGDLIGLVGNILDEPARMVEGSHVSVMALEEFE</sequence>
<dbReference type="EMBL" id="RBNJ01006528">
    <property type="protein sequence ID" value="RUS28518.1"/>
    <property type="molecule type" value="Genomic_DNA"/>
</dbReference>
<accession>A0A433QFC2</accession>
<dbReference type="Proteomes" id="UP000274822">
    <property type="component" value="Unassembled WGS sequence"/>
</dbReference>
<dbReference type="AlphaFoldDB" id="A0A433QFC2"/>
<evidence type="ECO:0000313" key="1">
    <source>
        <dbReference type="EMBL" id="RUS28518.1"/>
    </source>
</evidence>
<reference evidence="1 2" key="1">
    <citation type="journal article" date="2018" name="New Phytol.">
        <title>Phylogenomics of Endogonaceae and evolution of mycorrhizas within Mucoromycota.</title>
        <authorList>
            <person name="Chang Y."/>
            <person name="Desiro A."/>
            <person name="Na H."/>
            <person name="Sandor L."/>
            <person name="Lipzen A."/>
            <person name="Clum A."/>
            <person name="Barry K."/>
            <person name="Grigoriev I.V."/>
            <person name="Martin F.M."/>
            <person name="Stajich J.E."/>
            <person name="Smith M.E."/>
            <person name="Bonito G."/>
            <person name="Spatafora J.W."/>
        </authorList>
    </citation>
    <scope>NUCLEOTIDE SEQUENCE [LARGE SCALE GENOMIC DNA]</scope>
    <source>
        <strain evidence="1 2">AD002</strain>
    </source>
</reference>